<keyword evidence="2" id="KW-0472">Membrane</keyword>
<evidence type="ECO:0000313" key="6">
    <source>
        <dbReference type="EMBL" id="OIQ66241.1"/>
    </source>
</evidence>
<dbReference type="EMBL" id="MLJW01006740">
    <property type="protein sequence ID" value="OIQ66241.1"/>
    <property type="molecule type" value="Genomic_DNA"/>
</dbReference>
<dbReference type="PANTHER" id="PTHR37482:SF1">
    <property type="entry name" value="OUTER MEMBRANE PROTEIN ASSEMBLY FACTOR BAME"/>
    <property type="match status" value="1"/>
</dbReference>
<dbReference type="PANTHER" id="PTHR37482">
    <property type="entry name" value="OUTER MEMBRANE PROTEIN ASSEMBLY FACTOR BAME"/>
    <property type="match status" value="1"/>
</dbReference>
<dbReference type="InterPro" id="IPR007450">
    <property type="entry name" value="BamE_dom"/>
</dbReference>
<evidence type="ECO:0000259" key="5">
    <source>
        <dbReference type="Pfam" id="PF04355"/>
    </source>
</evidence>
<dbReference type="Pfam" id="PF04355">
    <property type="entry name" value="BamE"/>
    <property type="match status" value="1"/>
</dbReference>
<gene>
    <name evidence="6" type="primary">bamE_9</name>
    <name evidence="6" type="ORF">GALL_521930</name>
</gene>
<keyword evidence="3" id="KW-0998">Cell outer membrane</keyword>
<accession>A0A1J5P3X3</accession>
<dbReference type="AlphaFoldDB" id="A0A1J5P3X3"/>
<reference evidence="6" key="1">
    <citation type="submission" date="2016-10" db="EMBL/GenBank/DDBJ databases">
        <title>Sequence of Gallionella enrichment culture.</title>
        <authorList>
            <person name="Poehlein A."/>
            <person name="Muehling M."/>
            <person name="Daniel R."/>
        </authorList>
    </citation>
    <scope>NUCLEOTIDE SEQUENCE</scope>
</reference>
<dbReference type="InterPro" id="IPR026592">
    <property type="entry name" value="BamE"/>
</dbReference>
<protein>
    <submittedName>
        <fullName evidence="6">Outer membrane protein assembly factor BamE</fullName>
    </submittedName>
</protein>
<evidence type="ECO:0000256" key="1">
    <source>
        <dbReference type="ARBA" id="ARBA00022729"/>
    </source>
</evidence>
<dbReference type="GO" id="GO:0051205">
    <property type="term" value="P:protein insertion into membrane"/>
    <property type="evidence" value="ECO:0007669"/>
    <property type="project" value="TreeGrafter"/>
</dbReference>
<proteinExistence type="inferred from homology"/>
<feature type="region of interest" description="Disordered" evidence="4">
    <location>
        <begin position="183"/>
        <end position="210"/>
    </location>
</feature>
<sequence>MMVLWLQSGGVLGARLKRCQYNASIISFPARPMFHPLARCVWLSVLGITTLSACGSFDSASNRLANIIPSYKMDIVQGNFVSREQADAIKPGMSRIQVKNILGTPLLVDIFHADRWDYVFTFKRQGAQPQDRRVTVFFKGDVLERIKADDLPSEAEFVASLDSGRKSGPVPVLEMSEEALKATAKPDVPVPAKPVPALPASYPPLEAAPR</sequence>
<comment type="caution">
    <text evidence="6">The sequence shown here is derived from an EMBL/GenBank/DDBJ whole genome shotgun (WGS) entry which is preliminary data.</text>
</comment>
<dbReference type="InterPro" id="IPR037873">
    <property type="entry name" value="BamE-like"/>
</dbReference>
<feature type="compositionally biased region" description="Pro residues" evidence="4">
    <location>
        <begin position="188"/>
        <end position="197"/>
    </location>
</feature>
<dbReference type="GO" id="GO:0043165">
    <property type="term" value="P:Gram-negative-bacterium-type cell outer membrane assembly"/>
    <property type="evidence" value="ECO:0007669"/>
    <property type="project" value="TreeGrafter"/>
</dbReference>
<dbReference type="GO" id="GO:0030674">
    <property type="term" value="F:protein-macromolecule adaptor activity"/>
    <property type="evidence" value="ECO:0007669"/>
    <property type="project" value="TreeGrafter"/>
</dbReference>
<evidence type="ECO:0000256" key="2">
    <source>
        <dbReference type="ARBA" id="ARBA00023136"/>
    </source>
</evidence>
<feature type="domain" description="Outer membrane protein assembly factor BamE" evidence="5">
    <location>
        <begin position="78"/>
        <end position="146"/>
    </location>
</feature>
<evidence type="ECO:0000256" key="4">
    <source>
        <dbReference type="SAM" id="MobiDB-lite"/>
    </source>
</evidence>
<dbReference type="HAMAP" id="MF_00925">
    <property type="entry name" value="OM_assembly_BamE"/>
    <property type="match status" value="1"/>
</dbReference>
<name>A0A1J5P3X3_9ZZZZ</name>
<evidence type="ECO:0000256" key="3">
    <source>
        <dbReference type="ARBA" id="ARBA00023237"/>
    </source>
</evidence>
<dbReference type="Gene3D" id="3.30.1450.10">
    <property type="match status" value="1"/>
</dbReference>
<dbReference type="GO" id="GO:1990063">
    <property type="term" value="C:Bam protein complex"/>
    <property type="evidence" value="ECO:0007669"/>
    <property type="project" value="TreeGrafter"/>
</dbReference>
<keyword evidence="1" id="KW-0732">Signal</keyword>
<organism evidence="6">
    <name type="scientific">mine drainage metagenome</name>
    <dbReference type="NCBI Taxonomy" id="410659"/>
    <lineage>
        <taxon>unclassified sequences</taxon>
        <taxon>metagenomes</taxon>
        <taxon>ecological metagenomes</taxon>
    </lineage>
</organism>